<feature type="region of interest" description="Disordered" evidence="1">
    <location>
        <begin position="291"/>
        <end position="427"/>
    </location>
</feature>
<name>A0ABN9U9N0_9DINO</name>
<feature type="compositionally biased region" description="Low complexity" evidence="1">
    <location>
        <begin position="354"/>
        <end position="386"/>
    </location>
</feature>
<feature type="compositionally biased region" description="Polar residues" evidence="1">
    <location>
        <begin position="405"/>
        <end position="419"/>
    </location>
</feature>
<feature type="compositionally biased region" description="Low complexity" evidence="1">
    <location>
        <begin position="295"/>
        <end position="309"/>
    </location>
</feature>
<feature type="region of interest" description="Disordered" evidence="1">
    <location>
        <begin position="114"/>
        <end position="169"/>
    </location>
</feature>
<proteinExistence type="predicted"/>
<sequence>MEQGVKLLGRQVAEIAADIRAAFPMPRDGLEPLRALPPAPPELCEAARRGDQREAHQGARLVVELGLRHEQGRLHEGLQAELADEENSDRPVLQPPQGEAELCARGLVRDPLPARGRAEELPRVARGPRVAALPQHAEPQLRDAPGGPAEVGGGPQDGPEAEDLPGGGREAEWPRQVLLVDVGVAGPCAEHEPPVGVGLPGRALREARATRPQGEARAPPPPGAQGAGRRVRDLRPRAAVAHEDRLHGQARPLRLEPAPLGAEPAREGLRGLHISREISAGTRMLLCGTLRVDGPPTTTSPSNASASAPYKECSVPAGSSRASLLSSTSTASGPPSTSPGRAMTLAQVSLQSDAAAGRGASANASWARPGARAPAATGHRARAGAASPRSCDLAAGPPRGWQPRAPSQNGHGGRRSQQMLRRGCASK</sequence>
<gene>
    <name evidence="2" type="ORF">PCOR1329_LOCUS46478</name>
</gene>
<reference evidence="2" key="1">
    <citation type="submission" date="2023-10" db="EMBL/GenBank/DDBJ databases">
        <authorList>
            <person name="Chen Y."/>
            <person name="Shah S."/>
            <person name="Dougan E. K."/>
            <person name="Thang M."/>
            <person name="Chan C."/>
        </authorList>
    </citation>
    <scope>NUCLEOTIDE SEQUENCE [LARGE SCALE GENOMIC DNA]</scope>
</reference>
<keyword evidence="3" id="KW-1185">Reference proteome</keyword>
<evidence type="ECO:0000313" key="2">
    <source>
        <dbReference type="EMBL" id="CAK0855970.1"/>
    </source>
</evidence>
<accession>A0ABN9U9N0</accession>
<organism evidence="2 3">
    <name type="scientific">Prorocentrum cordatum</name>
    <dbReference type="NCBI Taxonomy" id="2364126"/>
    <lineage>
        <taxon>Eukaryota</taxon>
        <taxon>Sar</taxon>
        <taxon>Alveolata</taxon>
        <taxon>Dinophyceae</taxon>
        <taxon>Prorocentrales</taxon>
        <taxon>Prorocentraceae</taxon>
        <taxon>Prorocentrum</taxon>
    </lineage>
</organism>
<comment type="caution">
    <text evidence="2">The sequence shown here is derived from an EMBL/GenBank/DDBJ whole genome shotgun (WGS) entry which is preliminary data.</text>
</comment>
<protein>
    <submittedName>
        <fullName evidence="2">Uncharacterized protein</fullName>
    </submittedName>
</protein>
<feature type="compositionally biased region" description="Low complexity" evidence="1">
    <location>
        <begin position="316"/>
        <end position="342"/>
    </location>
</feature>
<dbReference type="Proteomes" id="UP001189429">
    <property type="component" value="Unassembled WGS sequence"/>
</dbReference>
<feature type="region of interest" description="Disordered" evidence="1">
    <location>
        <begin position="207"/>
        <end position="231"/>
    </location>
</feature>
<evidence type="ECO:0000256" key="1">
    <source>
        <dbReference type="SAM" id="MobiDB-lite"/>
    </source>
</evidence>
<dbReference type="EMBL" id="CAUYUJ010015592">
    <property type="protein sequence ID" value="CAK0855970.1"/>
    <property type="molecule type" value="Genomic_DNA"/>
</dbReference>
<evidence type="ECO:0000313" key="3">
    <source>
        <dbReference type="Proteomes" id="UP001189429"/>
    </source>
</evidence>